<dbReference type="GO" id="GO:0046872">
    <property type="term" value="F:metal ion binding"/>
    <property type="evidence" value="ECO:0007669"/>
    <property type="project" value="UniProtKB-KW"/>
</dbReference>
<proteinExistence type="predicted"/>
<dbReference type="OrthoDB" id="9803319at2"/>
<dbReference type="SUPFAM" id="SSF54862">
    <property type="entry name" value="4Fe-4S ferredoxins"/>
    <property type="match status" value="1"/>
</dbReference>
<keyword evidence="3" id="KW-0411">Iron-sulfur</keyword>
<keyword evidence="2" id="KW-0408">Iron</keyword>
<dbReference type="GO" id="GO:0051536">
    <property type="term" value="F:iron-sulfur cluster binding"/>
    <property type="evidence" value="ECO:0007669"/>
    <property type="project" value="UniProtKB-KW"/>
</dbReference>
<name>A0A1W2DEK8_9BACT</name>
<evidence type="ECO:0000256" key="2">
    <source>
        <dbReference type="ARBA" id="ARBA00023004"/>
    </source>
</evidence>
<dbReference type="InterPro" id="IPR017896">
    <property type="entry name" value="4Fe4S_Fe-S-bd"/>
</dbReference>
<feature type="domain" description="4Fe-4S ferredoxin-type" evidence="4">
    <location>
        <begin position="2"/>
        <end position="31"/>
    </location>
</feature>
<organism evidence="5 6">
    <name type="scientific">Desulfocicer vacuolatum DSM 3385</name>
    <dbReference type="NCBI Taxonomy" id="1121400"/>
    <lineage>
        <taxon>Bacteria</taxon>
        <taxon>Pseudomonadati</taxon>
        <taxon>Thermodesulfobacteriota</taxon>
        <taxon>Desulfobacteria</taxon>
        <taxon>Desulfobacterales</taxon>
        <taxon>Desulfobacteraceae</taxon>
        <taxon>Desulfocicer</taxon>
    </lineage>
</organism>
<dbReference type="PROSITE" id="PS00198">
    <property type="entry name" value="4FE4S_FER_1"/>
    <property type="match status" value="1"/>
</dbReference>
<dbReference type="STRING" id="1121400.SAMN02746065_11733"/>
<dbReference type="RefSeq" id="WP_084070360.1">
    <property type="nucleotide sequence ID" value="NZ_FWXY01000017.1"/>
</dbReference>
<evidence type="ECO:0000313" key="5">
    <source>
        <dbReference type="EMBL" id="SMC95927.1"/>
    </source>
</evidence>
<sequence length="70" mass="7445">MKKPVIDLGECSLCDICVALCPEVFIKNSAGYIEVAECLAGASESDIIDAINSCRGDCISWDETTETEGV</sequence>
<keyword evidence="1" id="KW-0479">Metal-binding</keyword>
<evidence type="ECO:0000259" key="4">
    <source>
        <dbReference type="PROSITE" id="PS51379"/>
    </source>
</evidence>
<dbReference type="AlphaFoldDB" id="A0A1W2DEK8"/>
<dbReference type="Gene3D" id="3.30.70.20">
    <property type="match status" value="1"/>
</dbReference>
<dbReference type="Proteomes" id="UP000192418">
    <property type="component" value="Unassembled WGS sequence"/>
</dbReference>
<protein>
    <submittedName>
        <fullName evidence="5">Ferredoxin</fullName>
    </submittedName>
</protein>
<accession>A0A1W2DEK8</accession>
<dbReference type="InterPro" id="IPR017900">
    <property type="entry name" value="4Fe4S_Fe_S_CS"/>
</dbReference>
<reference evidence="5 6" key="1">
    <citation type="submission" date="2017-04" db="EMBL/GenBank/DDBJ databases">
        <authorList>
            <person name="Afonso C.L."/>
            <person name="Miller P.J."/>
            <person name="Scott M.A."/>
            <person name="Spackman E."/>
            <person name="Goraichik I."/>
            <person name="Dimitrov K.M."/>
            <person name="Suarez D.L."/>
            <person name="Swayne D.E."/>
        </authorList>
    </citation>
    <scope>NUCLEOTIDE SEQUENCE [LARGE SCALE GENOMIC DNA]</scope>
    <source>
        <strain evidence="5 6">DSM 3385</strain>
    </source>
</reference>
<evidence type="ECO:0000256" key="1">
    <source>
        <dbReference type="ARBA" id="ARBA00022723"/>
    </source>
</evidence>
<dbReference type="Pfam" id="PF13370">
    <property type="entry name" value="Fer4_13"/>
    <property type="match status" value="1"/>
</dbReference>
<dbReference type="EMBL" id="FWXY01000017">
    <property type="protein sequence ID" value="SMC95927.1"/>
    <property type="molecule type" value="Genomic_DNA"/>
</dbReference>
<gene>
    <name evidence="5" type="ORF">SAMN02746065_11733</name>
</gene>
<evidence type="ECO:0000256" key="3">
    <source>
        <dbReference type="ARBA" id="ARBA00023014"/>
    </source>
</evidence>
<dbReference type="PROSITE" id="PS51379">
    <property type="entry name" value="4FE4S_FER_2"/>
    <property type="match status" value="1"/>
</dbReference>
<keyword evidence="6" id="KW-1185">Reference proteome</keyword>
<evidence type="ECO:0000313" key="6">
    <source>
        <dbReference type="Proteomes" id="UP000192418"/>
    </source>
</evidence>